<comment type="similarity">
    <text evidence="1">Belongs to the peptidase S45 family.</text>
</comment>
<evidence type="ECO:0000256" key="3">
    <source>
        <dbReference type="ARBA" id="ARBA00023145"/>
    </source>
</evidence>
<keyword evidence="8" id="KW-1185">Reference proteome</keyword>
<dbReference type="Gene3D" id="3.60.20.10">
    <property type="entry name" value="Glutamine Phosphoribosylpyrophosphate, subunit 1, domain 1"/>
    <property type="match status" value="1"/>
</dbReference>
<accession>A0A1H3EZT6</accession>
<dbReference type="InterPro" id="IPR043147">
    <property type="entry name" value="Penicillin_amidase_A-knob"/>
</dbReference>
<dbReference type="InterPro" id="IPR029055">
    <property type="entry name" value="Ntn_hydrolases_N"/>
</dbReference>
<dbReference type="InterPro" id="IPR023343">
    <property type="entry name" value="Penicillin_amidase_dom1"/>
</dbReference>
<dbReference type="Gene3D" id="1.10.439.10">
    <property type="entry name" value="Penicillin Amidohydrolase, domain 1"/>
    <property type="match status" value="1"/>
</dbReference>
<protein>
    <submittedName>
        <fullName evidence="7">Penicillin amidase</fullName>
    </submittedName>
</protein>
<gene>
    <name evidence="7" type="ORF">SAMN05444336_11136</name>
</gene>
<evidence type="ECO:0000313" key="7">
    <source>
        <dbReference type="EMBL" id="SDX83414.1"/>
    </source>
</evidence>
<reference evidence="7 8" key="1">
    <citation type="submission" date="2016-10" db="EMBL/GenBank/DDBJ databases">
        <authorList>
            <person name="de Groot N.N."/>
        </authorList>
    </citation>
    <scope>NUCLEOTIDE SEQUENCE [LARGE SCALE GENOMIC DNA]</scope>
    <source>
        <strain evidence="7 8">DSM 17890</strain>
    </source>
</reference>
<feature type="binding site" evidence="5">
    <location>
        <position position="385"/>
    </location>
    <ligand>
        <name>Ca(2+)</name>
        <dbReference type="ChEBI" id="CHEBI:29108"/>
    </ligand>
</feature>
<dbReference type="SUPFAM" id="SSF56235">
    <property type="entry name" value="N-terminal nucleophile aminohydrolases (Ntn hydrolases)"/>
    <property type="match status" value="1"/>
</dbReference>
<evidence type="ECO:0000313" key="8">
    <source>
        <dbReference type="Proteomes" id="UP000199118"/>
    </source>
</evidence>
<feature type="region of interest" description="Disordered" evidence="6">
    <location>
        <begin position="286"/>
        <end position="308"/>
    </location>
</feature>
<dbReference type="InterPro" id="IPR002692">
    <property type="entry name" value="S45"/>
</dbReference>
<name>A0A1H3EZT6_9RHOB</name>
<organism evidence="7 8">
    <name type="scientific">Albimonas donghaensis</name>
    <dbReference type="NCBI Taxonomy" id="356660"/>
    <lineage>
        <taxon>Bacteria</taxon>
        <taxon>Pseudomonadati</taxon>
        <taxon>Pseudomonadota</taxon>
        <taxon>Alphaproteobacteria</taxon>
        <taxon>Rhodobacterales</taxon>
        <taxon>Paracoccaceae</taxon>
        <taxon>Albimonas</taxon>
    </lineage>
</organism>
<feature type="compositionally biased region" description="Pro residues" evidence="6">
    <location>
        <begin position="291"/>
        <end position="301"/>
    </location>
</feature>
<dbReference type="CDD" id="cd03747">
    <property type="entry name" value="Ntn_PGA_like"/>
    <property type="match status" value="1"/>
</dbReference>
<feature type="binding site" evidence="5">
    <location>
        <position position="195"/>
    </location>
    <ligand>
        <name>Ca(2+)</name>
        <dbReference type="ChEBI" id="CHEBI:29108"/>
    </ligand>
</feature>
<dbReference type="OrthoDB" id="9760084at2"/>
<dbReference type="InterPro" id="IPR043146">
    <property type="entry name" value="Penicillin_amidase_N_B-knob"/>
</dbReference>
<keyword evidence="5" id="KW-0479">Metal-binding</keyword>
<dbReference type="Proteomes" id="UP000199118">
    <property type="component" value="Unassembled WGS sequence"/>
</dbReference>
<keyword evidence="2" id="KW-0378">Hydrolase</keyword>
<proteinExistence type="inferred from homology"/>
<dbReference type="Pfam" id="PF01804">
    <property type="entry name" value="Penicil_amidase"/>
    <property type="match status" value="1"/>
</dbReference>
<comment type="cofactor">
    <cofactor evidence="5">
        <name>Ca(2+)</name>
        <dbReference type="ChEBI" id="CHEBI:29108"/>
    </cofactor>
    <text evidence="5">Binds 1 Ca(2+) ion per dimer.</text>
</comment>
<dbReference type="Gene3D" id="1.10.1400.10">
    <property type="match status" value="1"/>
</dbReference>
<dbReference type="PANTHER" id="PTHR34218:SF4">
    <property type="entry name" value="ACYL-HOMOSERINE LACTONE ACYLASE QUIP"/>
    <property type="match status" value="1"/>
</dbReference>
<dbReference type="Gene3D" id="2.30.120.10">
    <property type="match status" value="1"/>
</dbReference>
<feature type="binding site" evidence="5">
    <location>
        <position position="382"/>
    </location>
    <ligand>
        <name>Ca(2+)</name>
        <dbReference type="ChEBI" id="CHEBI:29108"/>
    </ligand>
</feature>
<evidence type="ECO:0000256" key="1">
    <source>
        <dbReference type="ARBA" id="ARBA00006586"/>
    </source>
</evidence>
<dbReference type="GO" id="GO:0017000">
    <property type="term" value="P:antibiotic biosynthetic process"/>
    <property type="evidence" value="ECO:0007669"/>
    <property type="project" value="InterPro"/>
</dbReference>
<dbReference type="PANTHER" id="PTHR34218">
    <property type="entry name" value="PEPTIDASE S45 PENICILLIN AMIDASE"/>
    <property type="match status" value="1"/>
</dbReference>
<dbReference type="STRING" id="356660.SAMN05444336_11136"/>
<dbReference type="GO" id="GO:0046872">
    <property type="term" value="F:metal ion binding"/>
    <property type="evidence" value="ECO:0007669"/>
    <property type="project" value="UniProtKB-KW"/>
</dbReference>
<dbReference type="EMBL" id="FNMZ01000011">
    <property type="protein sequence ID" value="SDX83414.1"/>
    <property type="molecule type" value="Genomic_DNA"/>
</dbReference>
<dbReference type="GO" id="GO:0016811">
    <property type="term" value="F:hydrolase activity, acting on carbon-nitrogen (but not peptide) bonds, in linear amides"/>
    <property type="evidence" value="ECO:0007669"/>
    <property type="project" value="InterPro"/>
</dbReference>
<keyword evidence="3" id="KW-0865">Zymogen</keyword>
<dbReference type="PIRSF" id="PIRSF001227">
    <property type="entry name" value="Pen_acylase"/>
    <property type="match status" value="1"/>
</dbReference>
<evidence type="ECO:0000256" key="4">
    <source>
        <dbReference type="PIRSR" id="PIRSR001227-1"/>
    </source>
</evidence>
<feature type="active site" description="Nucleophile" evidence="4">
    <location>
        <position position="310"/>
    </location>
</feature>
<sequence length="869" mass="93328">MAQIFKWLSRLFGAMAVLAALAAALVWVLLGGSLPDYDRDFTVEGVEAPVTLLRDIHAVPHIRGASEADVFFGLGFAHAQDRLWQMETSRRAAEGRLSELFGDVTLPVDRFMRALDLHGLARRALPAQTPEARAALEAYATGVNAFIRAVSQEALGRGAPEFYFFADRIAPWTPADSLAIAKLMALRLSDQAAVEVRRAAISLRLPPERLRDLLPDYPEAAVIEPRQAGLPDAAPRGVDFAGLLGAPTGDAPAAVPTSGPTPGAALPALSPGASGAAPQAAGLAGLRFPAPLGPPTGPQAMPPAGKGGASNGWALGPSRAAAGAPILANDPHLWLSAPSLWYLARLELPSGGIIGATVPGMPLVLVGRNSDFAWGLTSAYVDDADIYIEKLDPEDPSRYLTPDGPAPFAERREIIGLPDGAEAEVLLRWTRHGPVIPPDQLGVGDVTPEGHVAALAWTALGEGDTSFSAGFALMKSRSIDEGAAAMADHVAPAMNVMLADRDDVGMIVAGRAPLRNPASPGRGRLPAPGWIAANDWQGFRDPETLPRILRPESGAVANANNRTEARDYPRHLSFHWGDPYRIRRLEKQLAARDYHSRDSAAALQNDDVSEMARAVLPLIASDLWWTGPVAPEDPIAARRQQALEMLGDWNGEMSEHAPEPLIFAEWMRRLTPRLIEDELGPDARRFDGPQPVFVERVFRNLDGAGVWCDIDKTSAQETCAQIAQLALDDALGALSERYGSAPRGWRWGEAHEARHDHEVLGRFGLLGLIANIRHETSGGDFTLRRSQSQGGRNEPHAARFGAGLRMVVDFADPDSSRVVISTGQSGHPFSRHYDDLNEVWRRGDTIRMSLDFQDAEAGALGLTRLSPPG</sequence>
<evidence type="ECO:0000256" key="2">
    <source>
        <dbReference type="ARBA" id="ARBA00022801"/>
    </source>
</evidence>
<evidence type="ECO:0000256" key="5">
    <source>
        <dbReference type="PIRSR" id="PIRSR001227-2"/>
    </source>
</evidence>
<dbReference type="AlphaFoldDB" id="A0A1H3EZT6"/>
<keyword evidence="5" id="KW-0106">Calcium</keyword>
<dbReference type="RefSeq" id="WP_092684924.1">
    <property type="nucleotide sequence ID" value="NZ_FNMZ01000011.1"/>
</dbReference>
<evidence type="ECO:0000256" key="6">
    <source>
        <dbReference type="SAM" id="MobiDB-lite"/>
    </source>
</evidence>
<dbReference type="InterPro" id="IPR014395">
    <property type="entry name" value="Pen/GL7ACA/AHL_acylase"/>
</dbReference>